<feature type="region of interest" description="Disordered" evidence="1">
    <location>
        <begin position="873"/>
        <end position="1033"/>
    </location>
</feature>
<feature type="region of interest" description="Disordered" evidence="1">
    <location>
        <begin position="252"/>
        <end position="384"/>
    </location>
</feature>
<feature type="compositionally biased region" description="Pro residues" evidence="1">
    <location>
        <begin position="886"/>
        <end position="899"/>
    </location>
</feature>
<feature type="compositionally biased region" description="Low complexity" evidence="1">
    <location>
        <begin position="487"/>
        <end position="506"/>
    </location>
</feature>
<gene>
    <name evidence="2" type="ORF">CXG81DRAFT_24437</name>
</gene>
<dbReference type="AlphaFoldDB" id="A0A4P9XCP0"/>
<feature type="region of interest" description="Disordered" evidence="1">
    <location>
        <begin position="81"/>
        <end position="169"/>
    </location>
</feature>
<dbReference type="EMBL" id="ML014132">
    <property type="protein sequence ID" value="RKP02940.1"/>
    <property type="molecule type" value="Genomic_DNA"/>
</dbReference>
<keyword evidence="3" id="KW-1185">Reference proteome</keyword>
<feature type="compositionally biased region" description="Pro residues" evidence="1">
    <location>
        <begin position="252"/>
        <end position="264"/>
    </location>
</feature>
<dbReference type="Proteomes" id="UP000274922">
    <property type="component" value="Unassembled WGS sequence"/>
</dbReference>
<feature type="compositionally biased region" description="Low complexity" evidence="1">
    <location>
        <begin position="307"/>
        <end position="321"/>
    </location>
</feature>
<feature type="compositionally biased region" description="Low complexity" evidence="1">
    <location>
        <begin position="641"/>
        <end position="666"/>
    </location>
</feature>
<feature type="region of interest" description="Disordered" evidence="1">
    <location>
        <begin position="803"/>
        <end position="834"/>
    </location>
</feature>
<feature type="compositionally biased region" description="Basic and acidic residues" evidence="1">
    <location>
        <begin position="932"/>
        <end position="942"/>
    </location>
</feature>
<feature type="compositionally biased region" description="Low complexity" evidence="1">
    <location>
        <begin position="265"/>
        <end position="277"/>
    </location>
</feature>
<feature type="compositionally biased region" description="Low complexity" evidence="1">
    <location>
        <begin position="721"/>
        <end position="730"/>
    </location>
</feature>
<name>A0A4P9XCP0_9FUNG</name>
<sequence length="1076" mass="111010">MAFGFLHNLPFASNASVNPNDVVYLSLQGTRFRIPNALLGLLPDSLLMPMFPSGLVPVYTSDTQESLTSTIQGVRLAATASARKLRERPQRRRGSTPLPAATGSSARNKLIPRTRGQRRLSLAAPSESPLIASRGLETEATPPSATPVTAMAPTDGASTEGSPTNGLDELPNSLVGGVPTGDAMDPEASSSDSPIPEEYADVLAFAMNSPETNVAETHFVHLNLDPHVLQFVLASLQKLLLRNLGMVQLVPQPPPGGPAWPAPSRPTGSTGSRRSSTALQNTIHEADDEQRSHHEAVGAGGDEADEGGASVCASGAASPSDADAERPPRVDVGGSPRPSQPSTPTAPAAAVAGSAASSVAATPTATSAGTNGRRRNGKRPTSRRLSTLKLSFLSFFQNNNTGAADRVQDMPRDGAPGSAGASGGRMDITGLGPTLTPIVPMIPRMFSTAEPVQCVLILREEIDFHPIVWTRISRHSGPTDAAARSQPATPVAAVAGAAASTTADAPADLRKRGSRLSKSSLTHSFRHWASASKLKQFSSAGANHSDAPVSPSPAAAADAAAAPGPAAPADAAAPPTAFPYPGARALGAPDPLLVQPGTEAQQRLLAQQCANFLLDINQIGHAYATSAREINQKYWRTTGPAAAVATPPMGPAGASTRQPTPGADPDAAPPPVRSAGPALATASAAAASGSVEAPAAPQPTVPPLRGPEALMEPPPEPPSRPSSQQQQPQQGLCEVPEFTDPLAVTQLLDALRVHTHFDQSNNSWNYRKAERLARRVVSVGVLHVRPPMEIEAILLKEATPDAAKSDGSLTASASHVPLESDSETGSFLGMPPPPQPVDISHLNMHLMARQPVRKCWWEVMTCQLPARSILPPGPAVATGADAAPTTPDPATAPPSPSPAPAANGMPASQAASPTSPGSPLDAPDATQRRSRHWFDSTSHRIICEPLDPDAPSESAAASRPTPAGSPGFEAQSEPNLANASRAQSEAAESGRALRQTQSNDLLAASLSPPLPLASPAPGSGNGSGSGNTRLGPDAVGTPLASVLAMAPAPSAASASEPQLLVRLWLRRTWTMEFVHL</sequence>
<feature type="compositionally biased region" description="Low complexity" evidence="1">
    <location>
        <begin position="949"/>
        <end position="962"/>
    </location>
</feature>
<protein>
    <submittedName>
        <fullName evidence="2">Uncharacterized protein</fullName>
    </submittedName>
</protein>
<feature type="compositionally biased region" description="Polar residues" evidence="1">
    <location>
        <begin position="972"/>
        <end position="983"/>
    </location>
</feature>
<feature type="region of interest" description="Disordered" evidence="1">
    <location>
        <begin position="477"/>
        <end position="518"/>
    </location>
</feature>
<proteinExistence type="predicted"/>
<feature type="region of interest" description="Disordered" evidence="1">
    <location>
        <begin position="641"/>
        <end position="732"/>
    </location>
</feature>
<feature type="compositionally biased region" description="Low complexity" evidence="1">
    <location>
        <begin position="875"/>
        <end position="885"/>
    </location>
</feature>
<feature type="compositionally biased region" description="Low complexity" evidence="1">
    <location>
        <begin position="333"/>
        <end position="370"/>
    </location>
</feature>
<feature type="compositionally biased region" description="Pro residues" evidence="1">
    <location>
        <begin position="696"/>
        <end position="705"/>
    </location>
</feature>
<evidence type="ECO:0000313" key="2">
    <source>
        <dbReference type="EMBL" id="RKP02940.1"/>
    </source>
</evidence>
<reference evidence="3" key="1">
    <citation type="journal article" date="2018" name="Nat. Microbiol.">
        <title>Leveraging single-cell genomics to expand the fungal tree of life.</title>
        <authorList>
            <person name="Ahrendt S.R."/>
            <person name="Quandt C.A."/>
            <person name="Ciobanu D."/>
            <person name="Clum A."/>
            <person name="Salamov A."/>
            <person name="Andreopoulos B."/>
            <person name="Cheng J.F."/>
            <person name="Woyke T."/>
            <person name="Pelin A."/>
            <person name="Henrissat B."/>
            <person name="Reynolds N.K."/>
            <person name="Benny G.L."/>
            <person name="Smith M.E."/>
            <person name="James T.Y."/>
            <person name="Grigoriev I.V."/>
        </authorList>
    </citation>
    <scope>NUCLEOTIDE SEQUENCE [LARGE SCALE GENOMIC DNA]</scope>
    <source>
        <strain evidence="3">ATCC 52028</strain>
    </source>
</reference>
<feature type="compositionally biased region" description="Polar residues" evidence="1">
    <location>
        <begin position="156"/>
        <end position="165"/>
    </location>
</feature>
<evidence type="ECO:0000256" key="1">
    <source>
        <dbReference type="SAM" id="MobiDB-lite"/>
    </source>
</evidence>
<feature type="compositionally biased region" description="Basic residues" evidence="1">
    <location>
        <begin position="372"/>
        <end position="382"/>
    </location>
</feature>
<evidence type="ECO:0000313" key="3">
    <source>
        <dbReference type="Proteomes" id="UP000274922"/>
    </source>
</evidence>
<feature type="region of interest" description="Disordered" evidence="1">
    <location>
        <begin position="403"/>
        <end position="428"/>
    </location>
</feature>
<feature type="compositionally biased region" description="Low complexity" evidence="1">
    <location>
        <begin position="674"/>
        <end position="695"/>
    </location>
</feature>
<accession>A0A4P9XCP0</accession>
<organism evidence="2 3">
    <name type="scientific">Caulochytrium protostelioides</name>
    <dbReference type="NCBI Taxonomy" id="1555241"/>
    <lineage>
        <taxon>Eukaryota</taxon>
        <taxon>Fungi</taxon>
        <taxon>Fungi incertae sedis</taxon>
        <taxon>Chytridiomycota</taxon>
        <taxon>Chytridiomycota incertae sedis</taxon>
        <taxon>Chytridiomycetes</taxon>
        <taxon>Caulochytriales</taxon>
        <taxon>Caulochytriaceae</taxon>
        <taxon>Caulochytrium</taxon>
    </lineage>
</organism>
<feature type="compositionally biased region" description="Low complexity" evidence="1">
    <location>
        <begin position="547"/>
        <end position="575"/>
    </location>
</feature>
<feature type="region of interest" description="Disordered" evidence="1">
    <location>
        <begin position="539"/>
        <end position="575"/>
    </location>
</feature>
<feature type="compositionally biased region" description="Basic residues" evidence="1">
    <location>
        <begin position="83"/>
        <end position="94"/>
    </location>
</feature>